<evidence type="ECO:0000256" key="2">
    <source>
        <dbReference type="SAM" id="SignalP"/>
    </source>
</evidence>
<evidence type="ECO:0000313" key="5">
    <source>
        <dbReference type="Proteomes" id="UP000268372"/>
    </source>
</evidence>
<dbReference type="RefSeq" id="WP_124899290.1">
    <property type="nucleotide sequence ID" value="NZ_RQTJ01000013.1"/>
</dbReference>
<comment type="caution">
    <text evidence="4">The sequence shown here is derived from an EMBL/GenBank/DDBJ whole genome shotgun (WGS) entry which is preliminary data.</text>
</comment>
<name>A0A3P1B129_9FLAO</name>
<protein>
    <submittedName>
        <fullName evidence="4">T9SS C-terminal target domain-containing protein</fullName>
    </submittedName>
</protein>
<sequence>MKHLYIFLFLIAFQSINAQVLWSDDFDSHPVGLLSTDPTGVTPGYGGWYVKTTFGQIQIVPETGRGNILAIGWVQNLNGTWHEYCRQENVDVLWNARNKNNNILKFEFETQAFNVQYSYLHDVYVGLSNTPDNLQFRGKIEKNNSYVWLGPIIGAKVFTYYNNWIKVEIYIDYTTNTIHFYAPGYIYRAEKFNNIGQPDKVVVGDSFHAKGSPLTPALSTKMDNMKITAIPTLPSYILNIDEILASKFNVFPNPASDIVTITNNENIGVEQVEVYDINGKNIKSQNYSSQNEIQLNISDFAPGTYMFHIKTNQGTTVKKVVKK</sequence>
<feature type="domain" description="Secretion system C-terminal sorting" evidence="3">
    <location>
        <begin position="250"/>
        <end position="321"/>
    </location>
</feature>
<feature type="chain" id="PRO_5018058513" evidence="2">
    <location>
        <begin position="19"/>
        <end position="323"/>
    </location>
</feature>
<accession>A0A3P1B129</accession>
<keyword evidence="5" id="KW-1185">Reference proteome</keyword>
<proteinExistence type="predicted"/>
<dbReference type="Pfam" id="PF18962">
    <property type="entry name" value="Por_Secre_tail"/>
    <property type="match status" value="1"/>
</dbReference>
<evidence type="ECO:0000313" key="4">
    <source>
        <dbReference type="EMBL" id="RRA94866.1"/>
    </source>
</evidence>
<gene>
    <name evidence="4" type="ORF">EG242_07550</name>
</gene>
<dbReference type="OrthoDB" id="1288696at2"/>
<evidence type="ECO:0000259" key="3">
    <source>
        <dbReference type="Pfam" id="PF18962"/>
    </source>
</evidence>
<dbReference type="AlphaFoldDB" id="A0A3P1B129"/>
<feature type="signal peptide" evidence="2">
    <location>
        <begin position="1"/>
        <end position="18"/>
    </location>
</feature>
<dbReference type="EMBL" id="RQTJ01000013">
    <property type="protein sequence ID" value="RRA94866.1"/>
    <property type="molecule type" value="Genomic_DNA"/>
</dbReference>
<dbReference type="Proteomes" id="UP000268372">
    <property type="component" value="Unassembled WGS sequence"/>
</dbReference>
<reference evidence="4 5" key="1">
    <citation type="submission" date="2018-11" db="EMBL/GenBank/DDBJ databases">
        <title>Flavobacterium sp. nov., YIM 102796 draft genome.</title>
        <authorList>
            <person name="Li G."/>
            <person name="Jiang Y."/>
        </authorList>
    </citation>
    <scope>NUCLEOTIDE SEQUENCE [LARGE SCALE GENOMIC DNA]</scope>
    <source>
        <strain evidence="4 5">YIM 102796</strain>
    </source>
</reference>
<organism evidence="4 5">
    <name type="scientific">Paenimyroides viscosum</name>
    <dbReference type="NCBI Taxonomy" id="2488729"/>
    <lineage>
        <taxon>Bacteria</taxon>
        <taxon>Pseudomonadati</taxon>
        <taxon>Bacteroidota</taxon>
        <taxon>Flavobacteriia</taxon>
        <taxon>Flavobacteriales</taxon>
        <taxon>Flavobacteriaceae</taxon>
        <taxon>Paenimyroides</taxon>
    </lineage>
</organism>
<keyword evidence="1 2" id="KW-0732">Signal</keyword>
<dbReference type="InterPro" id="IPR026444">
    <property type="entry name" value="Secre_tail"/>
</dbReference>
<evidence type="ECO:0000256" key="1">
    <source>
        <dbReference type="ARBA" id="ARBA00022729"/>
    </source>
</evidence>
<dbReference type="NCBIfam" id="TIGR04183">
    <property type="entry name" value="Por_Secre_tail"/>
    <property type="match status" value="1"/>
</dbReference>